<feature type="compositionally biased region" description="Pro residues" evidence="1">
    <location>
        <begin position="290"/>
        <end position="299"/>
    </location>
</feature>
<comment type="caution">
    <text evidence="2">The sequence shown here is derived from an EMBL/GenBank/DDBJ whole genome shotgun (WGS) entry which is preliminary data.</text>
</comment>
<dbReference type="VEuPathDB" id="FungiDB:AeMF1_011154"/>
<proteinExistence type="predicted"/>
<evidence type="ECO:0000313" key="2">
    <source>
        <dbReference type="EMBL" id="KAF0737251.1"/>
    </source>
</evidence>
<organism evidence="2 3">
    <name type="scientific">Aphanomyces euteiches</name>
    <dbReference type="NCBI Taxonomy" id="100861"/>
    <lineage>
        <taxon>Eukaryota</taxon>
        <taxon>Sar</taxon>
        <taxon>Stramenopiles</taxon>
        <taxon>Oomycota</taxon>
        <taxon>Saprolegniomycetes</taxon>
        <taxon>Saprolegniales</taxon>
        <taxon>Verrucalvaceae</taxon>
        <taxon>Aphanomyces</taxon>
    </lineage>
</organism>
<dbReference type="EMBL" id="VJMJ01000084">
    <property type="protein sequence ID" value="KAF0737251.1"/>
    <property type="molecule type" value="Genomic_DNA"/>
</dbReference>
<sequence>MAASHQASPQGPPSFLVDELLHVRSEIREQVALLHAKIDAVGRATADSSSRFDAITAVQNAVDKKLEQNTTTTDKLLQTFMRDVDARLDLLEKRVAATKSLQTMNEDLMRLKLSDRDTQSNQSQQHLDHVMECVSINKQNIALVARRLDALTAQISQAQSDMESRIHQTLELAHALSSGQALMEEKHSLETHRVKAQFQHMTQQLNDANEKRAVGVQLVEHGVTSVQNDVTVLQNLHSAMSHEMHDELATLRSHCTSHTTALRRLADEILNLKQDKTEGGRRLHERRNQEPPPPPPPPAQRGDLDLVDELNRLLCHATSHSSPLSSY</sequence>
<keyword evidence="3" id="KW-1185">Reference proteome</keyword>
<dbReference type="Proteomes" id="UP000481153">
    <property type="component" value="Unassembled WGS sequence"/>
</dbReference>
<accession>A0A6G0XAV9</accession>
<protein>
    <submittedName>
        <fullName evidence="2">Uncharacterized protein</fullName>
    </submittedName>
</protein>
<evidence type="ECO:0000313" key="3">
    <source>
        <dbReference type="Proteomes" id="UP000481153"/>
    </source>
</evidence>
<dbReference type="AlphaFoldDB" id="A0A6G0XAV9"/>
<feature type="region of interest" description="Disordered" evidence="1">
    <location>
        <begin position="272"/>
        <end position="305"/>
    </location>
</feature>
<evidence type="ECO:0000256" key="1">
    <source>
        <dbReference type="SAM" id="MobiDB-lite"/>
    </source>
</evidence>
<gene>
    <name evidence="2" type="ORF">Ae201684_006428</name>
</gene>
<reference evidence="2 3" key="1">
    <citation type="submission" date="2019-07" db="EMBL/GenBank/DDBJ databases">
        <title>Genomics analysis of Aphanomyces spp. identifies a new class of oomycete effector associated with host adaptation.</title>
        <authorList>
            <person name="Gaulin E."/>
        </authorList>
    </citation>
    <scope>NUCLEOTIDE SEQUENCE [LARGE SCALE GENOMIC DNA]</scope>
    <source>
        <strain evidence="2 3">ATCC 201684</strain>
    </source>
</reference>
<feature type="compositionally biased region" description="Basic and acidic residues" evidence="1">
    <location>
        <begin position="273"/>
        <end position="289"/>
    </location>
</feature>
<name>A0A6G0XAV9_9STRA</name>